<feature type="compositionally biased region" description="Basic and acidic residues" evidence="1">
    <location>
        <begin position="87"/>
        <end position="97"/>
    </location>
</feature>
<comment type="caution">
    <text evidence="2">The sequence shown here is derived from an EMBL/GenBank/DDBJ whole genome shotgun (WGS) entry which is preliminary data.</text>
</comment>
<evidence type="ECO:0000313" key="2">
    <source>
        <dbReference type="EMBL" id="KAK6625418.1"/>
    </source>
</evidence>
<gene>
    <name evidence="2" type="ORF">RUM43_005716</name>
</gene>
<organism evidence="2 3">
    <name type="scientific">Polyplax serrata</name>
    <name type="common">Common mouse louse</name>
    <dbReference type="NCBI Taxonomy" id="468196"/>
    <lineage>
        <taxon>Eukaryota</taxon>
        <taxon>Metazoa</taxon>
        <taxon>Ecdysozoa</taxon>
        <taxon>Arthropoda</taxon>
        <taxon>Hexapoda</taxon>
        <taxon>Insecta</taxon>
        <taxon>Pterygota</taxon>
        <taxon>Neoptera</taxon>
        <taxon>Paraneoptera</taxon>
        <taxon>Psocodea</taxon>
        <taxon>Troctomorpha</taxon>
        <taxon>Phthiraptera</taxon>
        <taxon>Anoplura</taxon>
        <taxon>Polyplacidae</taxon>
        <taxon>Polyplax</taxon>
    </lineage>
</organism>
<dbReference type="Proteomes" id="UP001372834">
    <property type="component" value="Unassembled WGS sequence"/>
</dbReference>
<evidence type="ECO:0000256" key="1">
    <source>
        <dbReference type="SAM" id="MobiDB-lite"/>
    </source>
</evidence>
<feature type="region of interest" description="Disordered" evidence="1">
    <location>
        <begin position="16"/>
        <end position="35"/>
    </location>
</feature>
<evidence type="ECO:0000313" key="3">
    <source>
        <dbReference type="Proteomes" id="UP001372834"/>
    </source>
</evidence>
<dbReference type="AlphaFoldDB" id="A0AAN8S1P0"/>
<accession>A0AAN8S1P0</accession>
<sequence>MPMTQISYTVTMVDQHKGRKLNKKSENGNESAVNKPRFRVSLAEGEILPTGRIQYKNKQKNKSWSLHPIALGERREKKTYLIKIKGEYKEEKGREAMNPEEQQEPGKKRP</sequence>
<proteinExistence type="predicted"/>
<reference evidence="2 3" key="1">
    <citation type="submission" date="2023-10" db="EMBL/GenBank/DDBJ databases">
        <title>Genomes of two closely related lineages of the louse Polyplax serrata with different host specificities.</title>
        <authorList>
            <person name="Martinu J."/>
            <person name="Tarabai H."/>
            <person name="Stefka J."/>
            <person name="Hypsa V."/>
        </authorList>
    </citation>
    <scope>NUCLEOTIDE SEQUENCE [LARGE SCALE GENOMIC DNA]</scope>
    <source>
        <strain evidence="2">HR10_N</strain>
    </source>
</reference>
<dbReference type="EMBL" id="JAWJWE010000037">
    <property type="protein sequence ID" value="KAK6625418.1"/>
    <property type="molecule type" value="Genomic_DNA"/>
</dbReference>
<feature type="region of interest" description="Disordered" evidence="1">
    <location>
        <begin position="87"/>
        <end position="110"/>
    </location>
</feature>
<protein>
    <submittedName>
        <fullName evidence="2">Uncharacterized protein</fullName>
    </submittedName>
</protein>
<name>A0AAN8S1P0_POLSC</name>